<evidence type="ECO:0000256" key="2">
    <source>
        <dbReference type="ARBA" id="ARBA00009063"/>
    </source>
</evidence>
<evidence type="ECO:0000256" key="8">
    <source>
        <dbReference type="SAM" id="Phobius"/>
    </source>
</evidence>
<dbReference type="Gene3D" id="1.20.58.70">
    <property type="match status" value="1"/>
</dbReference>
<dbReference type="CDD" id="cd15849">
    <property type="entry name" value="SNARE_Sso1"/>
    <property type="match status" value="1"/>
</dbReference>
<dbReference type="InterPro" id="IPR045242">
    <property type="entry name" value="Syntaxin"/>
</dbReference>
<reference evidence="10" key="1">
    <citation type="journal article" date="2021" name="New Phytol.">
        <title>Evolutionary innovations through gain and loss of genes in the ectomycorrhizal Boletales.</title>
        <authorList>
            <person name="Wu G."/>
            <person name="Miyauchi S."/>
            <person name="Morin E."/>
            <person name="Kuo A."/>
            <person name="Drula E."/>
            <person name="Varga T."/>
            <person name="Kohler A."/>
            <person name="Feng B."/>
            <person name="Cao Y."/>
            <person name="Lipzen A."/>
            <person name="Daum C."/>
            <person name="Hundley H."/>
            <person name="Pangilinan J."/>
            <person name="Johnson J."/>
            <person name="Barry K."/>
            <person name="LaButti K."/>
            <person name="Ng V."/>
            <person name="Ahrendt S."/>
            <person name="Min B."/>
            <person name="Choi I.G."/>
            <person name="Park H."/>
            <person name="Plett J.M."/>
            <person name="Magnuson J."/>
            <person name="Spatafora J.W."/>
            <person name="Nagy L.G."/>
            <person name="Henrissat B."/>
            <person name="Grigoriev I.V."/>
            <person name="Yang Z.L."/>
            <person name="Xu J."/>
            <person name="Martin F.M."/>
        </authorList>
    </citation>
    <scope>NUCLEOTIDE SEQUENCE</scope>
    <source>
        <strain evidence="10">KKN 215</strain>
    </source>
</reference>
<dbReference type="GO" id="GO:0048278">
    <property type="term" value="P:vesicle docking"/>
    <property type="evidence" value="ECO:0007669"/>
    <property type="project" value="TreeGrafter"/>
</dbReference>
<comment type="subcellular location">
    <subcellularLocation>
        <location evidence="1">Membrane</location>
        <topology evidence="1">Single-pass type IV membrane protein</topology>
    </subcellularLocation>
</comment>
<dbReference type="SMART" id="SM00503">
    <property type="entry name" value="SynN"/>
    <property type="match status" value="1"/>
</dbReference>
<gene>
    <name evidence="10" type="ORF">BXZ70DRAFT_914747</name>
</gene>
<comment type="similarity">
    <text evidence="2">Belongs to the syntaxin family.</text>
</comment>
<dbReference type="Pfam" id="PF00804">
    <property type="entry name" value="Syntaxin"/>
    <property type="match status" value="1"/>
</dbReference>
<comment type="caution">
    <text evidence="10">The sequence shown here is derived from an EMBL/GenBank/DDBJ whole genome shotgun (WGS) entry which is preliminary data.</text>
</comment>
<dbReference type="PROSITE" id="PS50192">
    <property type="entry name" value="T_SNARE"/>
    <property type="match status" value="1"/>
</dbReference>
<dbReference type="GO" id="GO:0031201">
    <property type="term" value="C:SNARE complex"/>
    <property type="evidence" value="ECO:0007669"/>
    <property type="project" value="TreeGrafter"/>
</dbReference>
<dbReference type="SMART" id="SM00397">
    <property type="entry name" value="t_SNARE"/>
    <property type="match status" value="1"/>
</dbReference>
<dbReference type="InterPro" id="IPR000727">
    <property type="entry name" value="T_SNARE_dom"/>
</dbReference>
<dbReference type="InterPro" id="IPR010989">
    <property type="entry name" value="SNARE"/>
</dbReference>
<keyword evidence="3 8" id="KW-0812">Transmembrane</keyword>
<dbReference type="PANTHER" id="PTHR19957:SF307">
    <property type="entry name" value="PROTEIN SSO1-RELATED"/>
    <property type="match status" value="1"/>
</dbReference>
<evidence type="ECO:0000256" key="4">
    <source>
        <dbReference type="ARBA" id="ARBA00022989"/>
    </source>
</evidence>
<keyword evidence="11" id="KW-1185">Reference proteome</keyword>
<feature type="compositionally biased region" description="Polar residues" evidence="7">
    <location>
        <begin position="37"/>
        <end position="46"/>
    </location>
</feature>
<dbReference type="FunFam" id="1.20.58.70:FF:000008">
    <property type="entry name" value="Syntaxin family protein"/>
    <property type="match status" value="1"/>
</dbReference>
<feature type="compositionally biased region" description="Low complexity" evidence="7">
    <location>
        <begin position="8"/>
        <end position="21"/>
    </location>
</feature>
<feature type="domain" description="T-SNARE coiled-coil homology" evidence="9">
    <location>
        <begin position="219"/>
        <end position="281"/>
    </location>
</feature>
<evidence type="ECO:0000256" key="7">
    <source>
        <dbReference type="SAM" id="MobiDB-lite"/>
    </source>
</evidence>
<evidence type="ECO:0000256" key="1">
    <source>
        <dbReference type="ARBA" id="ARBA00004211"/>
    </source>
</evidence>
<evidence type="ECO:0000256" key="3">
    <source>
        <dbReference type="ARBA" id="ARBA00022692"/>
    </source>
</evidence>
<dbReference type="Pfam" id="PF05739">
    <property type="entry name" value="SNARE"/>
    <property type="match status" value="1"/>
</dbReference>
<dbReference type="InterPro" id="IPR006011">
    <property type="entry name" value="Syntaxin_N"/>
</dbReference>
<dbReference type="GO" id="GO:0006886">
    <property type="term" value="P:intracellular protein transport"/>
    <property type="evidence" value="ECO:0007669"/>
    <property type="project" value="TreeGrafter"/>
</dbReference>
<sequence length="318" mass="35491">MARDRLAALRAQRQQQGGAPPQDHEMSNVYTPPRITPATNGASNGAETYDKGSSEVMADFYTEITAIQDSIQQFNANVQRIGELQQRSLNSAGDGSQQDNAVLDDLTSQTRDLGNSIKNQIQKLESQPAQSGEDIRMRKNRISFARNKFVESLQNYQQVERDYRAKYKQRVERQFKIVKPDATPEEVSAVVNDVSGGGDQIFAQALTSSTRYGESRAAYREVQDRHEDIRKIERTLEELAQLFNDMSVLVSQQDDSIQAIQTAAGRVEADTEAGLIQTEKAVKSARSARRKRWICFILIIVILAIIGIVVGIEVGVKK</sequence>
<dbReference type="GO" id="GO:0000149">
    <property type="term" value="F:SNARE binding"/>
    <property type="evidence" value="ECO:0007669"/>
    <property type="project" value="TreeGrafter"/>
</dbReference>
<name>A0A8K0XUA0_9AGAR</name>
<evidence type="ECO:0000313" key="11">
    <source>
        <dbReference type="Proteomes" id="UP000813824"/>
    </source>
</evidence>
<proteinExistence type="inferred from homology"/>
<dbReference type="GO" id="GO:0006887">
    <property type="term" value="P:exocytosis"/>
    <property type="evidence" value="ECO:0007669"/>
    <property type="project" value="TreeGrafter"/>
</dbReference>
<dbReference type="SUPFAM" id="SSF47661">
    <property type="entry name" value="t-snare proteins"/>
    <property type="match status" value="1"/>
</dbReference>
<evidence type="ECO:0000259" key="9">
    <source>
        <dbReference type="PROSITE" id="PS50192"/>
    </source>
</evidence>
<dbReference type="OrthoDB" id="10255013at2759"/>
<accession>A0A8K0XUA0</accession>
<feature type="transmembrane region" description="Helical" evidence="8">
    <location>
        <begin position="293"/>
        <end position="312"/>
    </location>
</feature>
<dbReference type="GO" id="GO:0005886">
    <property type="term" value="C:plasma membrane"/>
    <property type="evidence" value="ECO:0007669"/>
    <property type="project" value="TreeGrafter"/>
</dbReference>
<keyword evidence="5" id="KW-0175">Coiled coil</keyword>
<dbReference type="EMBL" id="JAEVFJ010000002">
    <property type="protein sequence ID" value="KAH8106711.1"/>
    <property type="molecule type" value="Genomic_DNA"/>
</dbReference>
<evidence type="ECO:0000313" key="10">
    <source>
        <dbReference type="EMBL" id="KAH8106711.1"/>
    </source>
</evidence>
<dbReference type="PANTHER" id="PTHR19957">
    <property type="entry name" value="SYNTAXIN"/>
    <property type="match status" value="1"/>
</dbReference>
<dbReference type="GO" id="GO:0012505">
    <property type="term" value="C:endomembrane system"/>
    <property type="evidence" value="ECO:0007669"/>
    <property type="project" value="TreeGrafter"/>
</dbReference>
<dbReference type="GO" id="GO:0006906">
    <property type="term" value="P:vesicle fusion"/>
    <property type="evidence" value="ECO:0007669"/>
    <property type="project" value="TreeGrafter"/>
</dbReference>
<dbReference type="GO" id="GO:0005484">
    <property type="term" value="F:SNAP receptor activity"/>
    <property type="evidence" value="ECO:0007669"/>
    <property type="project" value="TreeGrafter"/>
</dbReference>
<organism evidence="10 11">
    <name type="scientific">Cristinia sonorae</name>
    <dbReference type="NCBI Taxonomy" id="1940300"/>
    <lineage>
        <taxon>Eukaryota</taxon>
        <taxon>Fungi</taxon>
        <taxon>Dikarya</taxon>
        <taxon>Basidiomycota</taxon>
        <taxon>Agaricomycotina</taxon>
        <taxon>Agaricomycetes</taxon>
        <taxon>Agaricomycetidae</taxon>
        <taxon>Agaricales</taxon>
        <taxon>Pleurotineae</taxon>
        <taxon>Stephanosporaceae</taxon>
        <taxon>Cristinia</taxon>
    </lineage>
</organism>
<dbReference type="CDD" id="cd00179">
    <property type="entry name" value="SynN"/>
    <property type="match status" value="1"/>
</dbReference>
<keyword evidence="6 8" id="KW-0472">Membrane</keyword>
<dbReference type="AlphaFoldDB" id="A0A8K0XUA0"/>
<protein>
    <submittedName>
        <fullName evidence="10">t-SNARE</fullName>
    </submittedName>
</protein>
<evidence type="ECO:0000256" key="5">
    <source>
        <dbReference type="ARBA" id="ARBA00023054"/>
    </source>
</evidence>
<feature type="region of interest" description="Disordered" evidence="7">
    <location>
        <begin position="1"/>
        <end position="50"/>
    </location>
</feature>
<keyword evidence="4 8" id="KW-1133">Transmembrane helix</keyword>
<dbReference type="Proteomes" id="UP000813824">
    <property type="component" value="Unassembled WGS sequence"/>
</dbReference>
<evidence type="ECO:0000256" key="6">
    <source>
        <dbReference type="ARBA" id="ARBA00023136"/>
    </source>
</evidence>